<dbReference type="EMBL" id="CP118712">
    <property type="protein sequence ID" value="WGK86876.1"/>
    <property type="molecule type" value="Genomic_DNA"/>
</dbReference>
<dbReference type="EMBL" id="CP118710">
    <property type="protein sequence ID" value="WGK83489.1"/>
    <property type="molecule type" value="Genomic_DNA"/>
</dbReference>
<evidence type="ECO:0000313" key="6">
    <source>
        <dbReference type="Proteomes" id="UP001140973"/>
    </source>
</evidence>
<organism evidence="3 6">
    <name type="scientific">Vibrio aestuarianus</name>
    <dbReference type="NCBI Taxonomy" id="28171"/>
    <lineage>
        <taxon>Bacteria</taxon>
        <taxon>Pseudomonadati</taxon>
        <taxon>Pseudomonadota</taxon>
        <taxon>Gammaproteobacteria</taxon>
        <taxon>Vibrionales</taxon>
        <taxon>Vibrionaceae</taxon>
        <taxon>Vibrio</taxon>
    </lineage>
</organism>
<reference evidence="3 8" key="1">
    <citation type="submission" date="2022-02" db="EMBL/GenBank/DDBJ databases">
        <title>Emergence and expansion in Europe of a Vibrio aestuarianus clonal complex pathogenic for oysters.</title>
        <authorList>
            <person name="Mesnil A."/>
            <person name="Travers M.-A."/>
        </authorList>
    </citation>
    <scope>NUCLEOTIDE SEQUENCE</scope>
    <source>
        <strain evidence="3">151-ITT-15-cp-1</strain>
        <strain evidence="2">19_064_11T1</strain>
        <strain evidence="5 8">U17</strain>
        <strain evidence="4">U29</strain>
    </source>
</reference>
<evidence type="ECO:0000313" key="2">
    <source>
        <dbReference type="EMBL" id="MDE1242872.1"/>
    </source>
</evidence>
<evidence type="ECO:0000313" key="7">
    <source>
        <dbReference type="Proteomes" id="UP001152658"/>
    </source>
</evidence>
<accession>A0A7X6N7C4</accession>
<dbReference type="Proteomes" id="UP001241226">
    <property type="component" value="Chromosome 2"/>
</dbReference>
<dbReference type="Proteomes" id="UP001152658">
    <property type="component" value="Unassembled WGS sequence"/>
</dbReference>
<evidence type="ECO:0000313" key="8">
    <source>
        <dbReference type="Proteomes" id="UP001241226"/>
    </source>
</evidence>
<dbReference type="RefSeq" id="WP_080996275.1">
    <property type="nucleotide sequence ID" value="NZ_CALYLA010000025.1"/>
</dbReference>
<evidence type="ECO:0000313" key="1">
    <source>
        <dbReference type="EMBL" id="CAH8192906.1"/>
    </source>
</evidence>
<dbReference type="EMBL" id="CALYLK010000001">
    <property type="protein sequence ID" value="CAH8192906.1"/>
    <property type="molecule type" value="Genomic_DNA"/>
</dbReference>
<dbReference type="GeneID" id="79919419"/>
<evidence type="ECO:0000313" key="5">
    <source>
        <dbReference type="EMBL" id="WGK86876.1"/>
    </source>
</evidence>
<dbReference type="AlphaFoldDB" id="A0A7X6N7C4"/>
<gene>
    <name evidence="3" type="ORF">L9W73_05490</name>
    <name evidence="2" type="ORF">L9W94_12060</name>
    <name evidence="4" type="ORF">PYE51_19355</name>
    <name evidence="5" type="ORF">PYE67_18185</name>
    <name evidence="1" type="ORF">VAE063_1000372</name>
</gene>
<evidence type="ECO:0000313" key="3">
    <source>
        <dbReference type="EMBL" id="MDE1356760.1"/>
    </source>
</evidence>
<evidence type="ECO:0000313" key="4">
    <source>
        <dbReference type="EMBL" id="WGK83489.1"/>
    </source>
</evidence>
<dbReference type="EMBL" id="JAKNBA010000019">
    <property type="protein sequence ID" value="MDE1242872.1"/>
    <property type="molecule type" value="Genomic_DNA"/>
</dbReference>
<reference evidence="1" key="2">
    <citation type="submission" date="2022-06" db="EMBL/GenBank/DDBJ databases">
        <authorList>
            <person name="Goudenege D."/>
            <person name="Le Roux F."/>
        </authorList>
    </citation>
    <scope>NUCLEOTIDE SEQUENCE</scope>
    <source>
        <strain evidence="1">12-063</strain>
    </source>
</reference>
<dbReference type="EMBL" id="JAKNAP010000012">
    <property type="protein sequence ID" value="MDE1356760.1"/>
    <property type="molecule type" value="Genomic_DNA"/>
</dbReference>
<sequence>MPKAYCNCCRKQTPHKVVMKRCQTEPCSTWQGVQKFLSLVFQGEAYYKMEKQGFCRVCNHQSTLNQTDFSRVRVI</sequence>
<name>A0A7X6N7C4_9VIBR</name>
<dbReference type="Proteomes" id="UP001140973">
    <property type="component" value="Unassembled WGS sequence"/>
</dbReference>
<proteinExistence type="predicted"/>
<keyword evidence="7" id="KW-1185">Reference proteome</keyword>
<protein>
    <submittedName>
        <fullName evidence="3">Uncharacterized protein</fullName>
    </submittedName>
</protein>
<dbReference type="Proteomes" id="UP001239257">
    <property type="component" value="Chromosome 2"/>
</dbReference>
<dbReference type="Proteomes" id="UP001140979">
    <property type="component" value="Unassembled WGS sequence"/>
</dbReference>